<proteinExistence type="predicted"/>
<accession>A0ABM7YRP3</accession>
<dbReference type="RefSeq" id="WP_251970418.1">
    <property type="nucleotide sequence ID" value="NZ_AP025730.1"/>
</dbReference>
<dbReference type="Proteomes" id="UP001057498">
    <property type="component" value="Chromosome"/>
</dbReference>
<evidence type="ECO:0000313" key="1">
    <source>
        <dbReference type="EMBL" id="BDI07207.1"/>
    </source>
</evidence>
<evidence type="ECO:0000313" key="2">
    <source>
        <dbReference type="Proteomes" id="UP001057498"/>
    </source>
</evidence>
<dbReference type="EMBL" id="AP025730">
    <property type="protein sequence ID" value="BDI07207.1"/>
    <property type="molecule type" value="Genomic_DNA"/>
</dbReference>
<organism evidence="1 2">
    <name type="scientific">Sphaerotilus microaerophilus</name>
    <dbReference type="NCBI Taxonomy" id="2914710"/>
    <lineage>
        <taxon>Bacteria</taxon>
        <taxon>Pseudomonadati</taxon>
        <taxon>Pseudomonadota</taxon>
        <taxon>Betaproteobacteria</taxon>
        <taxon>Burkholderiales</taxon>
        <taxon>Sphaerotilaceae</taxon>
        <taxon>Sphaerotilus</taxon>
    </lineage>
</organism>
<protein>
    <submittedName>
        <fullName evidence="1">Uncharacterized protein</fullName>
    </submittedName>
</protein>
<sequence>MRLEQCKHLVFDAIPEESHAFAHELLRRAVALGKLRASSGRGELLKATGHLARPFTFSFLDVSATSVLVRRRRIIETCGRRNPFNDYHLITRTRLGARVIAVPRSVVVLNAKNGAVPGGLVRSIQQDIKKGDLVAA</sequence>
<reference evidence="1" key="1">
    <citation type="submission" date="2022-04" db="EMBL/GenBank/DDBJ databases">
        <title>Whole genome sequence of Sphaerotilus sp. FB-5.</title>
        <authorList>
            <person name="Takeda M."/>
            <person name="Narihara S."/>
            <person name="Akimoto M."/>
            <person name="Akimoto R."/>
            <person name="Nishiyashiki S."/>
            <person name="Murakami T."/>
        </authorList>
    </citation>
    <scope>NUCLEOTIDE SEQUENCE</scope>
    <source>
        <strain evidence="1">FB-5</strain>
    </source>
</reference>
<gene>
    <name evidence="1" type="ORF">CATMQ487_41770</name>
</gene>
<name>A0ABM7YRP3_9BURK</name>
<keyword evidence="2" id="KW-1185">Reference proteome</keyword>